<keyword evidence="1" id="KW-0732">Signal</keyword>
<dbReference type="InParanoid" id="A0A7X0JT23"/>
<dbReference type="InterPro" id="IPR036116">
    <property type="entry name" value="FN3_sf"/>
</dbReference>
<dbReference type="InterPro" id="IPR003961">
    <property type="entry name" value="FN3_dom"/>
</dbReference>
<dbReference type="SUPFAM" id="SSF49265">
    <property type="entry name" value="Fibronectin type III"/>
    <property type="match status" value="1"/>
</dbReference>
<comment type="caution">
    <text evidence="3">The sequence shown here is derived from an EMBL/GenBank/DDBJ whole genome shotgun (WGS) entry which is preliminary data.</text>
</comment>
<dbReference type="RefSeq" id="WP_166844620.1">
    <property type="nucleotide sequence ID" value="NZ_JAAONY010000002.1"/>
</dbReference>
<proteinExistence type="predicted"/>
<name>A0A7X0JT23_9GAMM</name>
<dbReference type="Proteomes" id="UP000528457">
    <property type="component" value="Unassembled WGS sequence"/>
</dbReference>
<gene>
    <name evidence="3" type="ORF">HNR48_002027</name>
</gene>
<keyword evidence="4" id="KW-1185">Reference proteome</keyword>
<organism evidence="3 4">
    <name type="scientific">Pseudoteredinibacter isoporae</name>
    <dbReference type="NCBI Taxonomy" id="570281"/>
    <lineage>
        <taxon>Bacteria</taxon>
        <taxon>Pseudomonadati</taxon>
        <taxon>Pseudomonadota</taxon>
        <taxon>Gammaproteobacteria</taxon>
        <taxon>Cellvibrionales</taxon>
        <taxon>Cellvibrionaceae</taxon>
        <taxon>Pseudoteredinibacter</taxon>
    </lineage>
</organism>
<evidence type="ECO:0000313" key="3">
    <source>
        <dbReference type="EMBL" id="MBB6521742.1"/>
    </source>
</evidence>
<reference evidence="3 4" key="1">
    <citation type="submission" date="2020-08" db="EMBL/GenBank/DDBJ databases">
        <title>Genomic Encyclopedia of Type Strains, Phase IV (KMG-IV): sequencing the most valuable type-strain genomes for metagenomic binning, comparative biology and taxonomic classification.</title>
        <authorList>
            <person name="Goeker M."/>
        </authorList>
    </citation>
    <scope>NUCLEOTIDE SEQUENCE [LARGE SCALE GENOMIC DNA]</scope>
    <source>
        <strain evidence="3 4">DSM 22368</strain>
    </source>
</reference>
<dbReference type="PROSITE" id="PS50853">
    <property type="entry name" value="FN3"/>
    <property type="match status" value="1"/>
</dbReference>
<dbReference type="AlphaFoldDB" id="A0A7X0JT23"/>
<feature type="domain" description="Fibronectin type-III" evidence="2">
    <location>
        <begin position="118"/>
        <end position="218"/>
    </location>
</feature>
<accession>A0A7X0JT23</accession>
<evidence type="ECO:0000256" key="1">
    <source>
        <dbReference type="SAM" id="SignalP"/>
    </source>
</evidence>
<feature type="chain" id="PRO_5031217940" description="Fibronectin type-III domain-containing protein" evidence="1">
    <location>
        <begin position="23"/>
        <end position="348"/>
    </location>
</feature>
<sequence>MSRMLFVIFCIFLVFSGPGAQAKDRKPVLNVNLSAKTVIKGDYILINWSAKQAKRKIIVRGDKFKRKFKGKKVSKGVFRGIAKLYPKKSGTYHVSARNIYGVATRSFDISVVDEDYESPSAPVFDSRMVTGNSVALSWFPSEDNVSHADNISYLLYLFEDGENINFDMEENYRYEGEVRSYLEGLPENKNFNVYILSEDEFGNRSNPVGPIKVETGWEKDAVTIDESETVYNLTQMGVDHEIDGNTVYIDFSDLKVEPMVGDYLISYSEYEIYYLKITEVLVDSGRYEIFTENVSPFEFLTPGRISIGFLYEVKDNSFHSNRSRQDRSVGGSPLKFNFDDKFDFSSGL</sequence>
<evidence type="ECO:0000313" key="4">
    <source>
        <dbReference type="Proteomes" id="UP000528457"/>
    </source>
</evidence>
<protein>
    <recommendedName>
        <fullName evidence="2">Fibronectin type-III domain-containing protein</fullName>
    </recommendedName>
</protein>
<evidence type="ECO:0000259" key="2">
    <source>
        <dbReference type="PROSITE" id="PS50853"/>
    </source>
</evidence>
<feature type="signal peptide" evidence="1">
    <location>
        <begin position="1"/>
        <end position="22"/>
    </location>
</feature>
<dbReference type="CDD" id="cd00063">
    <property type="entry name" value="FN3"/>
    <property type="match status" value="1"/>
</dbReference>
<dbReference type="EMBL" id="JACHHT010000002">
    <property type="protein sequence ID" value="MBB6521742.1"/>
    <property type="molecule type" value="Genomic_DNA"/>
</dbReference>